<proteinExistence type="predicted"/>
<protein>
    <submittedName>
        <fullName evidence="2">Uncharacterized protein</fullName>
    </submittedName>
</protein>
<name>A0ABD3Y307_SINWO</name>
<dbReference type="AlphaFoldDB" id="A0ABD3Y307"/>
<dbReference type="PANTHER" id="PTHR32000">
    <property type="entry name" value="SIMILAR TO HYPOTHETICAL PROTEIN"/>
    <property type="match status" value="1"/>
</dbReference>
<gene>
    <name evidence="2" type="ORF">ACJMK2_004646</name>
</gene>
<feature type="compositionally biased region" description="Basic residues" evidence="1">
    <location>
        <begin position="538"/>
        <end position="547"/>
    </location>
</feature>
<dbReference type="InterPro" id="IPR040687">
    <property type="entry name" value="DUF5586"/>
</dbReference>
<dbReference type="Proteomes" id="UP001634394">
    <property type="component" value="Unassembled WGS sequence"/>
</dbReference>
<comment type="caution">
    <text evidence="2">The sequence shown here is derived from an EMBL/GenBank/DDBJ whole genome shotgun (WGS) entry which is preliminary data.</text>
</comment>
<organism evidence="2 3">
    <name type="scientific">Sinanodonta woodiana</name>
    <name type="common">Chinese pond mussel</name>
    <name type="synonym">Anodonta woodiana</name>
    <dbReference type="NCBI Taxonomy" id="1069815"/>
    <lineage>
        <taxon>Eukaryota</taxon>
        <taxon>Metazoa</taxon>
        <taxon>Spiralia</taxon>
        <taxon>Lophotrochozoa</taxon>
        <taxon>Mollusca</taxon>
        <taxon>Bivalvia</taxon>
        <taxon>Autobranchia</taxon>
        <taxon>Heteroconchia</taxon>
        <taxon>Palaeoheterodonta</taxon>
        <taxon>Unionida</taxon>
        <taxon>Unionoidea</taxon>
        <taxon>Unionidae</taxon>
        <taxon>Unioninae</taxon>
        <taxon>Sinanodonta</taxon>
    </lineage>
</organism>
<dbReference type="CDD" id="cd22980">
    <property type="entry name" value="DD_VEST1"/>
    <property type="match status" value="1"/>
</dbReference>
<accession>A0ABD3Y307</accession>
<dbReference type="EMBL" id="JBJQND010000001">
    <property type="protein sequence ID" value="KAL3892440.1"/>
    <property type="molecule type" value="Genomic_DNA"/>
</dbReference>
<dbReference type="SUPFAM" id="SSF47391">
    <property type="entry name" value="Dimerization-anchoring domain of cAMP-dependent PK regulatory subunit"/>
    <property type="match status" value="1"/>
</dbReference>
<feature type="compositionally biased region" description="Polar residues" evidence="1">
    <location>
        <begin position="70"/>
        <end position="87"/>
    </location>
</feature>
<keyword evidence="3" id="KW-1185">Reference proteome</keyword>
<dbReference type="PANTHER" id="PTHR32000:SF3">
    <property type="entry name" value="RIKEN CDNA A830018L16 GENE"/>
    <property type="match status" value="1"/>
</dbReference>
<feature type="region of interest" description="Disordered" evidence="1">
    <location>
        <begin position="54"/>
        <end position="89"/>
    </location>
</feature>
<dbReference type="Pfam" id="PF17824">
    <property type="entry name" value="DUF5586"/>
    <property type="match status" value="2"/>
</dbReference>
<reference evidence="2 3" key="1">
    <citation type="submission" date="2024-11" db="EMBL/GenBank/DDBJ databases">
        <title>Chromosome-level genome assembly of the freshwater bivalve Anodonta woodiana.</title>
        <authorList>
            <person name="Chen X."/>
        </authorList>
    </citation>
    <scope>NUCLEOTIDE SEQUENCE [LARGE SCALE GENOMIC DNA]</scope>
    <source>
        <strain evidence="2">MN2024</strain>
        <tissue evidence="2">Gills</tissue>
    </source>
</reference>
<feature type="region of interest" description="Disordered" evidence="1">
    <location>
        <begin position="481"/>
        <end position="547"/>
    </location>
</feature>
<feature type="region of interest" description="Disordered" evidence="1">
    <location>
        <begin position="363"/>
        <end position="449"/>
    </location>
</feature>
<feature type="compositionally biased region" description="Polar residues" evidence="1">
    <location>
        <begin position="254"/>
        <end position="270"/>
    </location>
</feature>
<feature type="region of interest" description="Disordered" evidence="1">
    <location>
        <begin position="253"/>
        <end position="276"/>
    </location>
</feature>
<evidence type="ECO:0000313" key="3">
    <source>
        <dbReference type="Proteomes" id="UP001634394"/>
    </source>
</evidence>
<evidence type="ECO:0000256" key="1">
    <source>
        <dbReference type="SAM" id="MobiDB-lite"/>
    </source>
</evidence>
<feature type="region of interest" description="Disordered" evidence="1">
    <location>
        <begin position="101"/>
        <end position="133"/>
    </location>
</feature>
<sequence>MSAQHRMQFYMDKHRIAPLFEELMNRVLHDQPDDPIMYLIRALYKKAGLPVPLELKSGGVRKSSPERLVRSSQKSPDPATRKSTSQAWAIGSGPDLVARDYEKPWLKNSRKSRSKKSGEAEVENPSDTKKISRHSWSVLTREVSFDCSHGDQPNPAIRRASLDEFLQITKKPLSPRHLKKQAQGWISDTKVTATGFDELFEQSHAVEKPIQVKKEETVPSNKVISGEFTGGGYTGPKTPLNLDDDPLAGEIRLTSGTDSNEASKESTQVSMGHHRKPKLEAQRHRAELEQLLHKKDSDLTDSGYIDDLNAEEEDDAIELLEDPDDLIREGVTKVPKGGYRLSRALKQRIEEPQVKLNINLYTGDRPYDSWTEEPYGQSPSYESDVERPSTGMSSRQFSPQESEEEFESVSQVTGPRRPVWNVPHSEVESSLPKVSHTLPEPSRSKKLQTNFSSDKVLAATMPVRFEDPYPRKIMESADSFLKGGNTWTMDKEEGKEEEADDDRATPVNMSLKSQEGGWKLPDDTDASITTERTERETKVKRRPPKAY</sequence>
<evidence type="ECO:0000313" key="2">
    <source>
        <dbReference type="EMBL" id="KAL3892440.1"/>
    </source>
</evidence>